<dbReference type="AlphaFoldDB" id="A0A4Z2G9Y8"/>
<accession>A0A4Z2G9Y8</accession>
<dbReference type="EMBL" id="SRLO01000647">
    <property type="protein sequence ID" value="TNN49654.1"/>
    <property type="molecule type" value="Genomic_DNA"/>
</dbReference>
<evidence type="ECO:0000259" key="4">
    <source>
        <dbReference type="Pfam" id="PF21901"/>
    </source>
</evidence>
<keyword evidence="5" id="KW-0472">Membrane</keyword>
<reference evidence="5 6" key="1">
    <citation type="submission" date="2019-03" db="EMBL/GenBank/DDBJ databases">
        <title>First draft genome of Liparis tanakae, snailfish: a comprehensive survey of snailfish specific genes.</title>
        <authorList>
            <person name="Kim W."/>
            <person name="Song I."/>
            <person name="Jeong J.-H."/>
            <person name="Kim D."/>
            <person name="Kim S."/>
            <person name="Ryu S."/>
            <person name="Song J.Y."/>
            <person name="Lee S.K."/>
        </authorList>
    </citation>
    <scope>NUCLEOTIDE SEQUENCE [LARGE SCALE GENOMIC DNA]</scope>
    <source>
        <tissue evidence="5">Muscle</tissue>
    </source>
</reference>
<comment type="caution">
    <text evidence="5">The sequence shown here is derived from an EMBL/GenBank/DDBJ whole genome shotgun (WGS) entry which is preliminary data.</text>
</comment>
<feature type="region of interest" description="Disordered" evidence="3">
    <location>
        <begin position="263"/>
        <end position="284"/>
    </location>
</feature>
<sequence>MSLSEEKKDTRRESESRCEDVTMCIQYRGSHVSRMASPMGPGLWSSALLLLVLLGAGGAVSQQGKWVVNIDSRTLKKPSLFFFTKTLFNSSSVHLRLVSETCNSSSPVLLNVSWYLRNSHCFKEVVSLNADNVGDYFKSTKVKEGGGSGYYVFHQYPAITCKPNLGPDMFGLNEFEMKTRLTEVTPQQRGLTRAERGVPSPRDGETSSDRRLTLGTRCPAEDGHRPGDAASRVLRAEATGAMKGRIVPSMKGSVLWVYTAPRRKLKAEGETGGRRAGNPPQRPG</sequence>
<keyword evidence="5" id="KW-0812">Transmembrane</keyword>
<dbReference type="GO" id="GO:0000139">
    <property type="term" value="C:Golgi membrane"/>
    <property type="evidence" value="ECO:0007669"/>
    <property type="project" value="UniProtKB-SubCell"/>
</dbReference>
<feature type="region of interest" description="Disordered" evidence="3">
    <location>
        <begin position="185"/>
        <end position="229"/>
    </location>
</feature>
<gene>
    <name evidence="5" type="primary">TMEM87A</name>
    <name evidence="5" type="ORF">EYF80_040161</name>
</gene>
<dbReference type="OrthoDB" id="8963551at2759"/>
<dbReference type="InterPro" id="IPR054101">
    <property type="entry name" value="TMEM87A/B_GOLD"/>
</dbReference>
<dbReference type="Proteomes" id="UP000314294">
    <property type="component" value="Unassembled WGS sequence"/>
</dbReference>
<organism evidence="5 6">
    <name type="scientific">Liparis tanakae</name>
    <name type="common">Tanaka's snailfish</name>
    <dbReference type="NCBI Taxonomy" id="230148"/>
    <lineage>
        <taxon>Eukaryota</taxon>
        <taxon>Metazoa</taxon>
        <taxon>Chordata</taxon>
        <taxon>Craniata</taxon>
        <taxon>Vertebrata</taxon>
        <taxon>Euteleostomi</taxon>
        <taxon>Actinopterygii</taxon>
        <taxon>Neopterygii</taxon>
        <taxon>Teleostei</taxon>
        <taxon>Neoteleostei</taxon>
        <taxon>Acanthomorphata</taxon>
        <taxon>Eupercaria</taxon>
        <taxon>Perciformes</taxon>
        <taxon>Cottioidei</taxon>
        <taxon>Cottales</taxon>
        <taxon>Liparidae</taxon>
        <taxon>Liparis</taxon>
    </lineage>
</organism>
<keyword evidence="2" id="KW-0333">Golgi apparatus</keyword>
<evidence type="ECO:0000256" key="1">
    <source>
        <dbReference type="ARBA" id="ARBA00004653"/>
    </source>
</evidence>
<feature type="domain" description="TMEM87A/B GOLD" evidence="4">
    <location>
        <begin position="63"/>
        <end position="185"/>
    </location>
</feature>
<dbReference type="Pfam" id="PF21901">
    <property type="entry name" value="TMEM87A-B_GOLD"/>
    <property type="match status" value="1"/>
</dbReference>
<name>A0A4Z2G9Y8_9TELE</name>
<protein>
    <submittedName>
        <fullName evidence="5">Transmembrane protein 87A</fullName>
    </submittedName>
</protein>
<comment type="subcellular location">
    <subcellularLocation>
        <location evidence="1">Golgi apparatus membrane</location>
        <topology evidence="1">Multi-pass membrane protein</topology>
    </subcellularLocation>
</comment>
<evidence type="ECO:0000313" key="6">
    <source>
        <dbReference type="Proteomes" id="UP000314294"/>
    </source>
</evidence>
<keyword evidence="6" id="KW-1185">Reference proteome</keyword>
<proteinExistence type="predicted"/>
<evidence type="ECO:0000313" key="5">
    <source>
        <dbReference type="EMBL" id="TNN49654.1"/>
    </source>
</evidence>
<evidence type="ECO:0000256" key="2">
    <source>
        <dbReference type="ARBA" id="ARBA00023034"/>
    </source>
</evidence>
<feature type="compositionally biased region" description="Basic and acidic residues" evidence="3">
    <location>
        <begin position="192"/>
        <end position="212"/>
    </location>
</feature>
<evidence type="ECO:0000256" key="3">
    <source>
        <dbReference type="SAM" id="MobiDB-lite"/>
    </source>
</evidence>